<dbReference type="InterPro" id="IPR050383">
    <property type="entry name" value="GlyoxalaseI/FosfomycinResist"/>
</dbReference>
<dbReference type="Pfam" id="PF00903">
    <property type="entry name" value="Glyoxalase"/>
    <property type="match status" value="1"/>
</dbReference>
<protein>
    <submittedName>
        <fullName evidence="2">Glutathione transferase</fullName>
        <ecNumber evidence="2">2.5.1.18</ecNumber>
    </submittedName>
</protein>
<evidence type="ECO:0000259" key="1">
    <source>
        <dbReference type="PROSITE" id="PS51819"/>
    </source>
</evidence>
<dbReference type="InterPro" id="IPR004360">
    <property type="entry name" value="Glyas_Fos-R_dOase_dom"/>
</dbReference>
<dbReference type="SUPFAM" id="SSF54593">
    <property type="entry name" value="Glyoxalase/Bleomycin resistance protein/Dihydroxybiphenyl dioxygenase"/>
    <property type="match status" value="1"/>
</dbReference>
<dbReference type="InterPro" id="IPR037523">
    <property type="entry name" value="VOC_core"/>
</dbReference>
<name>A0A1E3L4Y7_9BACL</name>
<sequence>MIKGLYEALLPVKDMNRSLAFYENLGLEIAHHGESLSFVWIEKGVSWLGLWEGEQVNTPYHPSLRHIAFRVDYEDIKQAKEWLEAKGIAVREVFGFQPIAPIVLPNRPQAHTAIYFDDPDGNLLEFICPIELDTSDQEQMMYLHEWEELQSKRGKE</sequence>
<evidence type="ECO:0000313" key="3">
    <source>
        <dbReference type="Proteomes" id="UP000094578"/>
    </source>
</evidence>
<dbReference type="EC" id="2.5.1.18" evidence="2"/>
<gene>
    <name evidence="2" type="ORF">PTI45_01792</name>
</gene>
<dbReference type="Gene3D" id="3.10.180.10">
    <property type="entry name" value="2,3-Dihydroxybiphenyl 1,2-Dioxygenase, domain 1"/>
    <property type="match status" value="1"/>
</dbReference>
<dbReference type="PANTHER" id="PTHR21366:SF31">
    <property type="entry name" value="METALLOTHIOL TRANSFERASE FOSB"/>
    <property type="match status" value="1"/>
</dbReference>
<organism evidence="2 3">
    <name type="scientific">Paenibacillus nuruki</name>
    <dbReference type="NCBI Taxonomy" id="1886670"/>
    <lineage>
        <taxon>Bacteria</taxon>
        <taxon>Bacillati</taxon>
        <taxon>Bacillota</taxon>
        <taxon>Bacilli</taxon>
        <taxon>Bacillales</taxon>
        <taxon>Paenibacillaceae</taxon>
        <taxon>Paenibacillus</taxon>
    </lineage>
</organism>
<dbReference type="PATRIC" id="fig|1886670.3.peg.1823"/>
<comment type="caution">
    <text evidence="2">The sequence shown here is derived from an EMBL/GenBank/DDBJ whole genome shotgun (WGS) entry which is preliminary data.</text>
</comment>
<dbReference type="PROSITE" id="PS51819">
    <property type="entry name" value="VOC"/>
    <property type="match status" value="1"/>
</dbReference>
<keyword evidence="2" id="KW-0808">Transferase</keyword>
<accession>A0A1E3L4Y7</accession>
<feature type="domain" description="VOC" evidence="1">
    <location>
        <begin position="4"/>
        <end position="129"/>
    </location>
</feature>
<keyword evidence="3" id="KW-1185">Reference proteome</keyword>
<dbReference type="AlphaFoldDB" id="A0A1E3L4Y7"/>
<dbReference type="PANTHER" id="PTHR21366">
    <property type="entry name" value="GLYOXALASE FAMILY PROTEIN"/>
    <property type="match status" value="1"/>
</dbReference>
<dbReference type="GO" id="GO:0004364">
    <property type="term" value="F:glutathione transferase activity"/>
    <property type="evidence" value="ECO:0007669"/>
    <property type="project" value="UniProtKB-EC"/>
</dbReference>
<dbReference type="Proteomes" id="UP000094578">
    <property type="component" value="Unassembled WGS sequence"/>
</dbReference>
<proteinExistence type="predicted"/>
<dbReference type="STRING" id="1886670.PTI45_01792"/>
<dbReference type="CDD" id="cd06587">
    <property type="entry name" value="VOC"/>
    <property type="match status" value="1"/>
</dbReference>
<dbReference type="EMBL" id="MDER01000034">
    <property type="protein sequence ID" value="ODP28816.1"/>
    <property type="molecule type" value="Genomic_DNA"/>
</dbReference>
<dbReference type="InterPro" id="IPR029068">
    <property type="entry name" value="Glyas_Bleomycin-R_OHBP_Dase"/>
</dbReference>
<reference evidence="2 3" key="1">
    <citation type="submission" date="2016-08" db="EMBL/GenBank/DDBJ databases">
        <title>Genome sequencing of Paenibacillus sp. TI45-13ar, isolated from Korean traditional nuruk.</title>
        <authorList>
            <person name="Kim S.-J."/>
        </authorList>
    </citation>
    <scope>NUCLEOTIDE SEQUENCE [LARGE SCALE GENOMIC DNA]</scope>
    <source>
        <strain evidence="2 3">TI45-13ar</strain>
    </source>
</reference>
<evidence type="ECO:0000313" key="2">
    <source>
        <dbReference type="EMBL" id="ODP28816.1"/>
    </source>
</evidence>
<dbReference type="RefSeq" id="WP_069327219.1">
    <property type="nucleotide sequence ID" value="NZ_MDER01000034.1"/>
</dbReference>